<evidence type="ECO:0000256" key="10">
    <source>
        <dbReference type="SAM" id="MobiDB-lite"/>
    </source>
</evidence>
<dbReference type="Pfam" id="PF03544">
    <property type="entry name" value="TonB_C"/>
    <property type="match status" value="1"/>
</dbReference>
<accession>A0A2N0WF60</accession>
<feature type="domain" description="TonB C-terminal" evidence="11">
    <location>
        <begin position="211"/>
        <end position="304"/>
    </location>
</feature>
<keyword evidence="3" id="KW-0813">Transport</keyword>
<sequence>MKSKFLNPLSDFSTKTPSIGVFAHSQRKSIIVTLVVVFHLIGVWSLSHFIEPYTLATSPKVDALKVHFVSLSASEHASPQATAKVEVAQTSTIPVLEKQTSTRAAPTNTENTEQKVISSQSAVHEVAKQQSSHKVASLAATSTAAIAAQVSETKVKQDTQADQSSQMLTENPLSSKQQIGQAQSQSGGVNTAATQQELARAPESQVDRDEPVQVSSVDVLSFGKLAYDDRELKQQNRVVELRLRINENGQPIEIQLKQSSGISSLDQRVLQAARQSKFKPYKVNGRAVTVIVDFPVQLKLSRSR</sequence>
<keyword evidence="5" id="KW-0997">Cell inner membrane</keyword>
<evidence type="ECO:0000256" key="8">
    <source>
        <dbReference type="ARBA" id="ARBA00022989"/>
    </source>
</evidence>
<proteinExistence type="inferred from homology"/>
<evidence type="ECO:0000256" key="5">
    <source>
        <dbReference type="ARBA" id="ARBA00022519"/>
    </source>
</evidence>
<keyword evidence="9" id="KW-0472">Membrane</keyword>
<keyword evidence="7" id="KW-0653">Protein transport</keyword>
<reference evidence="12 13" key="1">
    <citation type="submission" date="2017-12" db="EMBL/GenBank/DDBJ databases">
        <title>Draft Genome sequences of multiple microbial strains isolated from spacecraft associated surfaces.</title>
        <authorList>
            <person name="Seuylemezian A."/>
            <person name="Vaishampayan P."/>
            <person name="Venkateswaran K."/>
        </authorList>
    </citation>
    <scope>NUCLEOTIDE SEQUENCE [LARGE SCALE GENOMIC DNA]</scope>
    <source>
        <strain evidence="12 13">2P01AA</strain>
    </source>
</reference>
<comment type="subcellular location">
    <subcellularLocation>
        <location evidence="1">Cell inner membrane</location>
        <topology evidence="1">Single-pass membrane protein</topology>
        <orientation evidence="1">Periplasmic side</orientation>
    </subcellularLocation>
</comment>
<dbReference type="SUPFAM" id="SSF74653">
    <property type="entry name" value="TolA/TonB C-terminal domain"/>
    <property type="match status" value="1"/>
</dbReference>
<dbReference type="Gene3D" id="3.30.1150.10">
    <property type="match status" value="1"/>
</dbReference>
<evidence type="ECO:0000313" key="13">
    <source>
        <dbReference type="Proteomes" id="UP000233553"/>
    </source>
</evidence>
<organism evidence="12 13">
    <name type="scientific">Acinetobacter proteolyticus</name>
    <dbReference type="NCBI Taxonomy" id="1776741"/>
    <lineage>
        <taxon>Bacteria</taxon>
        <taxon>Pseudomonadati</taxon>
        <taxon>Pseudomonadota</taxon>
        <taxon>Gammaproteobacteria</taxon>
        <taxon>Moraxellales</taxon>
        <taxon>Moraxellaceae</taxon>
        <taxon>Acinetobacter</taxon>
    </lineage>
</organism>
<dbReference type="InterPro" id="IPR051045">
    <property type="entry name" value="TonB-dependent_transducer"/>
</dbReference>
<feature type="compositionally biased region" description="Low complexity" evidence="10">
    <location>
        <begin position="174"/>
        <end position="188"/>
    </location>
</feature>
<dbReference type="RefSeq" id="WP_101236677.1">
    <property type="nucleotide sequence ID" value="NZ_PISJ01000013.1"/>
</dbReference>
<evidence type="ECO:0000256" key="9">
    <source>
        <dbReference type="ARBA" id="ARBA00023136"/>
    </source>
</evidence>
<comment type="similarity">
    <text evidence="2">Belongs to the TonB family.</text>
</comment>
<gene>
    <name evidence="12" type="ORF">CW311_12040</name>
</gene>
<dbReference type="InterPro" id="IPR037682">
    <property type="entry name" value="TonB_C"/>
</dbReference>
<protein>
    <submittedName>
        <fullName evidence="12">Ferric siderophore ABC transporter substrate-binding protein</fullName>
    </submittedName>
</protein>
<keyword evidence="6" id="KW-0812">Transmembrane</keyword>
<dbReference type="InterPro" id="IPR006260">
    <property type="entry name" value="TonB/TolA_C"/>
</dbReference>
<keyword evidence="4" id="KW-1003">Cell membrane</keyword>
<dbReference type="NCBIfam" id="TIGR01352">
    <property type="entry name" value="tonB_Cterm"/>
    <property type="match status" value="1"/>
</dbReference>
<dbReference type="GO" id="GO:0055085">
    <property type="term" value="P:transmembrane transport"/>
    <property type="evidence" value="ECO:0007669"/>
    <property type="project" value="InterPro"/>
</dbReference>
<feature type="region of interest" description="Disordered" evidence="10">
    <location>
        <begin position="157"/>
        <end position="212"/>
    </location>
</feature>
<evidence type="ECO:0000259" key="11">
    <source>
        <dbReference type="PROSITE" id="PS52015"/>
    </source>
</evidence>
<feature type="compositionally biased region" description="Polar residues" evidence="10">
    <location>
        <begin position="160"/>
        <end position="173"/>
    </location>
</feature>
<dbReference type="GO" id="GO:0005886">
    <property type="term" value="C:plasma membrane"/>
    <property type="evidence" value="ECO:0007669"/>
    <property type="project" value="UniProtKB-SubCell"/>
</dbReference>
<dbReference type="AlphaFoldDB" id="A0A2N0WF60"/>
<dbReference type="Proteomes" id="UP000233553">
    <property type="component" value="Unassembled WGS sequence"/>
</dbReference>
<keyword evidence="8" id="KW-1133">Transmembrane helix</keyword>
<dbReference type="GO" id="GO:0015031">
    <property type="term" value="P:protein transport"/>
    <property type="evidence" value="ECO:0007669"/>
    <property type="project" value="UniProtKB-KW"/>
</dbReference>
<evidence type="ECO:0000256" key="4">
    <source>
        <dbReference type="ARBA" id="ARBA00022475"/>
    </source>
</evidence>
<dbReference type="EMBL" id="PISJ01000013">
    <property type="protein sequence ID" value="PKF33519.1"/>
    <property type="molecule type" value="Genomic_DNA"/>
</dbReference>
<evidence type="ECO:0000256" key="6">
    <source>
        <dbReference type="ARBA" id="ARBA00022692"/>
    </source>
</evidence>
<name>A0A2N0WF60_9GAMM</name>
<evidence type="ECO:0000313" key="12">
    <source>
        <dbReference type="EMBL" id="PKF33519.1"/>
    </source>
</evidence>
<dbReference type="PANTHER" id="PTHR33446">
    <property type="entry name" value="PROTEIN TONB-RELATED"/>
    <property type="match status" value="1"/>
</dbReference>
<dbReference type="PROSITE" id="PS52015">
    <property type="entry name" value="TONB_CTD"/>
    <property type="match status" value="1"/>
</dbReference>
<comment type="caution">
    <text evidence="12">The sequence shown here is derived from an EMBL/GenBank/DDBJ whole genome shotgun (WGS) entry which is preliminary data.</text>
</comment>
<evidence type="ECO:0000256" key="1">
    <source>
        <dbReference type="ARBA" id="ARBA00004383"/>
    </source>
</evidence>
<evidence type="ECO:0000256" key="2">
    <source>
        <dbReference type="ARBA" id="ARBA00006555"/>
    </source>
</evidence>
<evidence type="ECO:0000256" key="3">
    <source>
        <dbReference type="ARBA" id="ARBA00022448"/>
    </source>
</evidence>
<evidence type="ECO:0000256" key="7">
    <source>
        <dbReference type="ARBA" id="ARBA00022927"/>
    </source>
</evidence>